<organism evidence="1 2">
    <name type="scientific">Xylaria curta</name>
    <dbReference type="NCBI Taxonomy" id="42375"/>
    <lineage>
        <taxon>Eukaryota</taxon>
        <taxon>Fungi</taxon>
        <taxon>Dikarya</taxon>
        <taxon>Ascomycota</taxon>
        <taxon>Pezizomycotina</taxon>
        <taxon>Sordariomycetes</taxon>
        <taxon>Xylariomycetidae</taxon>
        <taxon>Xylariales</taxon>
        <taxon>Xylariaceae</taxon>
        <taxon>Xylaria</taxon>
    </lineage>
</organism>
<evidence type="ECO:0000313" key="2">
    <source>
        <dbReference type="Proteomes" id="UP001143856"/>
    </source>
</evidence>
<reference evidence="1" key="1">
    <citation type="submission" date="2022-10" db="EMBL/GenBank/DDBJ databases">
        <title>Genome Sequence of Xylaria curta.</title>
        <authorList>
            <person name="Buettner E."/>
        </authorList>
    </citation>
    <scope>NUCLEOTIDE SEQUENCE</scope>
    <source>
        <strain evidence="1">Babe10</strain>
    </source>
</reference>
<dbReference type="EMBL" id="JAPDGR010000039">
    <property type="protein sequence ID" value="KAJ2998003.1"/>
    <property type="molecule type" value="Genomic_DNA"/>
</dbReference>
<gene>
    <name evidence="1" type="ORF">NUW58_g456</name>
</gene>
<name>A0ACC1PQT2_9PEZI</name>
<comment type="caution">
    <text evidence="1">The sequence shown here is derived from an EMBL/GenBank/DDBJ whole genome shotgun (WGS) entry which is preliminary data.</text>
</comment>
<protein>
    <submittedName>
        <fullName evidence="1">Uncharacterized protein</fullName>
    </submittedName>
</protein>
<sequence>MFCAKYVVLRQIELIFCDHRRQALEFKVARILIWTNLLFYTASALLFILACIPRAKISDPSLPGNCIDVHARIIGTSAINVASDFAILVTPIAAIWRLQMPAKKKIGVTAVFGVGAMYISRVALVASVARLRTSIRLVHDDDVASSIIPFAVWVLGELNAVILVACFPYFPRLYDHMSNKTQSPRRIPSNDSPPMVPETSAFGPRDLSLGVGVIA</sequence>
<dbReference type="Proteomes" id="UP001143856">
    <property type="component" value="Unassembled WGS sequence"/>
</dbReference>
<proteinExistence type="predicted"/>
<keyword evidence="2" id="KW-1185">Reference proteome</keyword>
<accession>A0ACC1PQT2</accession>
<evidence type="ECO:0000313" key="1">
    <source>
        <dbReference type="EMBL" id="KAJ2998003.1"/>
    </source>
</evidence>